<evidence type="ECO:0000313" key="3">
    <source>
        <dbReference type="EMBL" id="KDE97867.1"/>
    </source>
</evidence>
<evidence type="ECO:0000313" key="4">
    <source>
        <dbReference type="Proteomes" id="UP000022835"/>
    </source>
</evidence>
<protein>
    <recommendedName>
        <fullName evidence="2">DUF4189 domain-containing protein</fullName>
    </recommendedName>
</protein>
<keyword evidence="4" id="KW-1185">Reference proteome</keyword>
<dbReference type="eggNOG" id="ENOG50312QR">
    <property type="taxonomic scope" value="Bacteria"/>
</dbReference>
<name>A0A064CGI1_9MYCO</name>
<dbReference type="InterPro" id="IPR025240">
    <property type="entry name" value="DUF4189"/>
</dbReference>
<sequence length="144" mass="13961">MAFARRVSTILAVGLVTTTLSVAPAWGGGPDGAVDGADDMSQAVGSGVLNGVLTGFSATGPTNEAASASVIAACQQAGAQECSRDEVTNDNLCVVSVGADDGSGIVSGGAGPTVDAARADAFKHSQDADAPLDPSARVLVSACP</sequence>
<evidence type="ECO:0000256" key="1">
    <source>
        <dbReference type="SAM" id="SignalP"/>
    </source>
</evidence>
<dbReference type="EMBL" id="JALN02000001">
    <property type="protein sequence ID" value="KDE97867.1"/>
    <property type="molecule type" value="Genomic_DNA"/>
</dbReference>
<comment type="caution">
    <text evidence="3">The sequence shown here is derived from an EMBL/GenBank/DDBJ whole genome shotgun (WGS) entry which is preliminary data.</text>
</comment>
<dbReference type="Proteomes" id="UP000022835">
    <property type="component" value="Unassembled WGS sequence"/>
</dbReference>
<dbReference type="OrthoDB" id="4751006at2"/>
<dbReference type="Pfam" id="PF13827">
    <property type="entry name" value="DUF4189"/>
    <property type="match status" value="1"/>
</dbReference>
<feature type="signal peptide" evidence="1">
    <location>
        <begin position="1"/>
        <end position="27"/>
    </location>
</feature>
<feature type="chain" id="PRO_5038740320" description="DUF4189 domain-containing protein" evidence="1">
    <location>
        <begin position="28"/>
        <end position="144"/>
    </location>
</feature>
<dbReference type="STRING" id="1440774.Y900_002660"/>
<dbReference type="RefSeq" id="WP_036338661.1">
    <property type="nucleotide sequence ID" value="NZ_JALN02000001.1"/>
</dbReference>
<evidence type="ECO:0000259" key="2">
    <source>
        <dbReference type="Pfam" id="PF13827"/>
    </source>
</evidence>
<keyword evidence="1" id="KW-0732">Signal</keyword>
<organism evidence="3 4">
    <name type="scientific">Mycolicibacterium aromaticivorans JS19b1 = JCM 16368</name>
    <dbReference type="NCBI Taxonomy" id="1440774"/>
    <lineage>
        <taxon>Bacteria</taxon>
        <taxon>Bacillati</taxon>
        <taxon>Actinomycetota</taxon>
        <taxon>Actinomycetes</taxon>
        <taxon>Mycobacteriales</taxon>
        <taxon>Mycobacteriaceae</taxon>
        <taxon>Mycolicibacterium</taxon>
    </lineage>
</organism>
<proteinExistence type="predicted"/>
<accession>A0A064CGI1</accession>
<dbReference type="AlphaFoldDB" id="A0A064CGI1"/>
<gene>
    <name evidence="3" type="ORF">Y900_002660</name>
</gene>
<feature type="domain" description="DUF4189" evidence="2">
    <location>
        <begin position="54"/>
        <end position="143"/>
    </location>
</feature>
<reference evidence="3" key="1">
    <citation type="submission" date="2014-05" db="EMBL/GenBank/DDBJ databases">
        <title>Genome sequence of Mycobacterium aromaticivorans strain JS19b1T (= DSM 45407T).</title>
        <authorList>
            <person name="Kwak Y."/>
            <person name="Park G.-S."/>
            <person name="Li Q.X."/>
            <person name="Lee S.-E."/>
            <person name="Shin J.-H."/>
        </authorList>
    </citation>
    <scope>NUCLEOTIDE SEQUENCE [LARGE SCALE GENOMIC DNA]</scope>
    <source>
        <strain evidence="3">JS19b1</strain>
    </source>
</reference>